<dbReference type="AlphaFoldDB" id="A0A401S0E6"/>
<name>A0A401S0E6_CHIPU</name>
<comment type="caution">
    <text evidence="1">The sequence shown here is derived from an EMBL/GenBank/DDBJ whole genome shotgun (WGS) entry which is preliminary data.</text>
</comment>
<evidence type="ECO:0000313" key="2">
    <source>
        <dbReference type="Proteomes" id="UP000287033"/>
    </source>
</evidence>
<dbReference type="EMBL" id="BEZZ01000039">
    <property type="protein sequence ID" value="GCC23800.1"/>
    <property type="molecule type" value="Genomic_DNA"/>
</dbReference>
<organism evidence="1 2">
    <name type="scientific">Chiloscyllium punctatum</name>
    <name type="common">Brownbanded bambooshark</name>
    <name type="synonym">Hemiscyllium punctatum</name>
    <dbReference type="NCBI Taxonomy" id="137246"/>
    <lineage>
        <taxon>Eukaryota</taxon>
        <taxon>Metazoa</taxon>
        <taxon>Chordata</taxon>
        <taxon>Craniata</taxon>
        <taxon>Vertebrata</taxon>
        <taxon>Chondrichthyes</taxon>
        <taxon>Elasmobranchii</taxon>
        <taxon>Galeomorphii</taxon>
        <taxon>Galeoidea</taxon>
        <taxon>Orectolobiformes</taxon>
        <taxon>Hemiscylliidae</taxon>
        <taxon>Chiloscyllium</taxon>
    </lineage>
</organism>
<gene>
    <name evidence="1" type="ORF">chiPu_0002198</name>
</gene>
<proteinExistence type="predicted"/>
<reference evidence="1 2" key="1">
    <citation type="journal article" date="2018" name="Nat. Ecol. Evol.">
        <title>Shark genomes provide insights into elasmobranch evolution and the origin of vertebrates.</title>
        <authorList>
            <person name="Hara Y"/>
            <person name="Yamaguchi K"/>
            <person name="Onimaru K"/>
            <person name="Kadota M"/>
            <person name="Koyanagi M"/>
            <person name="Keeley SD"/>
            <person name="Tatsumi K"/>
            <person name="Tanaka K"/>
            <person name="Motone F"/>
            <person name="Kageyama Y"/>
            <person name="Nozu R"/>
            <person name="Adachi N"/>
            <person name="Nishimura O"/>
            <person name="Nakagawa R"/>
            <person name="Tanegashima C"/>
            <person name="Kiyatake I"/>
            <person name="Matsumoto R"/>
            <person name="Murakumo K"/>
            <person name="Nishida K"/>
            <person name="Terakita A"/>
            <person name="Kuratani S"/>
            <person name="Sato K"/>
            <person name="Hyodo S Kuraku.S."/>
        </authorList>
    </citation>
    <scope>NUCLEOTIDE SEQUENCE [LARGE SCALE GENOMIC DNA]</scope>
</reference>
<keyword evidence="2" id="KW-1185">Reference proteome</keyword>
<dbReference type="Proteomes" id="UP000287033">
    <property type="component" value="Unassembled WGS sequence"/>
</dbReference>
<evidence type="ECO:0000313" key="1">
    <source>
        <dbReference type="EMBL" id="GCC23800.1"/>
    </source>
</evidence>
<accession>A0A401S0E6</accession>
<sequence length="76" mass="8804">MNGIRISEVRNSHKNISFATEVRRVQRRYIVSGLCFTYTRKKRKETSLTPVDGTASSLYNSAYIVSTREHIYVAYI</sequence>
<protein>
    <submittedName>
        <fullName evidence="1">Uncharacterized protein</fullName>
    </submittedName>
</protein>